<reference evidence="2 3" key="1">
    <citation type="journal article" date="2011" name="J. Bacteriol.">
        <title>Genome sequence of the mercury-methylating strain Desulfovibrio desulfuricans ND132.</title>
        <authorList>
            <person name="Brown S.D."/>
            <person name="Gilmour C.C."/>
            <person name="Kucken A.M."/>
            <person name="Wall J.D."/>
            <person name="Elias D.A."/>
            <person name="Brandt C.C."/>
            <person name="Podar M."/>
            <person name="Chertkov O."/>
            <person name="Held B."/>
            <person name="Bruce D.C."/>
            <person name="Detter J.C."/>
            <person name="Tapia R."/>
            <person name="Han C.S."/>
            <person name="Goodwin L.A."/>
            <person name="Cheng J.F."/>
            <person name="Pitluck S."/>
            <person name="Woyke T."/>
            <person name="Mikhailova N."/>
            <person name="Ivanova N.N."/>
            <person name="Han J."/>
            <person name="Lucas S."/>
            <person name="Lapidus A.L."/>
            <person name="Land M.L."/>
            <person name="Hauser L.J."/>
            <person name="Palumbo A.V."/>
        </authorList>
    </citation>
    <scope>NUCLEOTIDE SEQUENCE [LARGE SCALE GENOMIC DNA]</scope>
    <source>
        <strain evidence="2 3">ND132</strain>
    </source>
</reference>
<feature type="transmembrane region" description="Helical" evidence="1">
    <location>
        <begin position="27"/>
        <end position="50"/>
    </location>
</feature>
<protein>
    <submittedName>
        <fullName evidence="2">Uncharacterized protein</fullName>
    </submittedName>
</protein>
<dbReference type="Proteomes" id="UP000007845">
    <property type="component" value="Chromosome"/>
</dbReference>
<keyword evidence="1" id="KW-1133">Transmembrane helix</keyword>
<name>F0JDW1_9BACT</name>
<dbReference type="RefSeq" id="WP_014320829.1">
    <property type="nucleotide sequence ID" value="NC_016803.1"/>
</dbReference>
<keyword evidence="1" id="KW-0472">Membrane</keyword>
<dbReference type="eggNOG" id="ENOG5033HPJ">
    <property type="taxonomic scope" value="Bacteria"/>
</dbReference>
<gene>
    <name evidence="2" type="ORF">DND132_0183</name>
</gene>
<keyword evidence="1" id="KW-0812">Transmembrane</keyword>
<evidence type="ECO:0000313" key="3">
    <source>
        <dbReference type="Proteomes" id="UP000007845"/>
    </source>
</evidence>
<dbReference type="KEGG" id="ddn:DND132_0183"/>
<dbReference type="AlphaFoldDB" id="F0JDW1"/>
<sequence length="56" mass="6275">MSVEEHNIAEEMGKMEYEPLQPIEIKLIRWSLIIGVVSLVVLYFVSAAFFPAAHGA</sequence>
<dbReference type="HOGENOM" id="CLU_203780_0_0_7"/>
<dbReference type="STRING" id="641491.DND132_0183"/>
<evidence type="ECO:0000256" key="1">
    <source>
        <dbReference type="SAM" id="Phobius"/>
    </source>
</evidence>
<dbReference type="EMBL" id="CP003220">
    <property type="protein sequence ID" value="EGB13401.1"/>
    <property type="molecule type" value="Genomic_DNA"/>
</dbReference>
<evidence type="ECO:0000313" key="2">
    <source>
        <dbReference type="EMBL" id="EGB13401.1"/>
    </source>
</evidence>
<keyword evidence="3" id="KW-1185">Reference proteome</keyword>
<accession>F0JDW1</accession>
<proteinExistence type="predicted"/>
<organism evidence="2 3">
    <name type="scientific">Pseudodesulfovibrio mercurii</name>
    <dbReference type="NCBI Taxonomy" id="641491"/>
    <lineage>
        <taxon>Bacteria</taxon>
        <taxon>Pseudomonadati</taxon>
        <taxon>Thermodesulfobacteriota</taxon>
        <taxon>Desulfovibrionia</taxon>
        <taxon>Desulfovibrionales</taxon>
        <taxon>Desulfovibrionaceae</taxon>
    </lineage>
</organism>